<evidence type="ECO:0000313" key="1">
    <source>
        <dbReference type="Proteomes" id="UP000887572"/>
    </source>
</evidence>
<dbReference type="Proteomes" id="UP000887572">
    <property type="component" value="Unplaced"/>
</dbReference>
<protein>
    <submittedName>
        <fullName evidence="2">Uncharacterized protein</fullName>
    </submittedName>
</protein>
<organism evidence="1 2">
    <name type="scientific">Globodera rostochiensis</name>
    <name type="common">Golden nematode worm</name>
    <name type="synonym">Heterodera rostochiensis</name>
    <dbReference type="NCBI Taxonomy" id="31243"/>
    <lineage>
        <taxon>Eukaryota</taxon>
        <taxon>Metazoa</taxon>
        <taxon>Ecdysozoa</taxon>
        <taxon>Nematoda</taxon>
        <taxon>Chromadorea</taxon>
        <taxon>Rhabditida</taxon>
        <taxon>Tylenchina</taxon>
        <taxon>Tylenchomorpha</taxon>
        <taxon>Tylenchoidea</taxon>
        <taxon>Heteroderidae</taxon>
        <taxon>Heteroderinae</taxon>
        <taxon>Globodera</taxon>
    </lineage>
</organism>
<keyword evidence="1" id="KW-1185">Reference proteome</keyword>
<sequence>MERRKGGRLKGTVTLGRLIDRLGQFDSLTNQPTDRHWSPPPSNHRIIQPSSFPHRTSTPPPFIPKALAALHRSICCCWSKRHVLFFELLHLRA</sequence>
<dbReference type="WBParaSite" id="Gr19_v10_g5658.t1">
    <property type="protein sequence ID" value="Gr19_v10_g5658.t1"/>
    <property type="gene ID" value="Gr19_v10_g5658"/>
</dbReference>
<dbReference type="AlphaFoldDB" id="A0A914I032"/>
<reference evidence="2" key="1">
    <citation type="submission" date="2022-11" db="UniProtKB">
        <authorList>
            <consortium name="WormBaseParasite"/>
        </authorList>
    </citation>
    <scope>IDENTIFICATION</scope>
</reference>
<evidence type="ECO:0000313" key="2">
    <source>
        <dbReference type="WBParaSite" id="Gr19_v10_g5658.t1"/>
    </source>
</evidence>
<name>A0A914I032_GLORO</name>
<proteinExistence type="predicted"/>
<accession>A0A914I032</accession>